<comment type="caution">
    <text evidence="2">The sequence shown here is derived from an EMBL/GenBank/DDBJ whole genome shotgun (WGS) entry which is preliminary data.</text>
</comment>
<feature type="compositionally biased region" description="Polar residues" evidence="1">
    <location>
        <begin position="492"/>
        <end position="503"/>
    </location>
</feature>
<protein>
    <submittedName>
        <fullName evidence="2">Expressed protein</fullName>
    </submittedName>
</protein>
<reference evidence="2" key="1">
    <citation type="submission" date="2022-06" db="EMBL/GenBank/DDBJ databases">
        <authorList>
            <consortium name="SYNGENTA / RWTH Aachen University"/>
        </authorList>
    </citation>
    <scope>NUCLEOTIDE SEQUENCE</scope>
</reference>
<feature type="compositionally biased region" description="Low complexity" evidence="1">
    <location>
        <begin position="350"/>
        <end position="362"/>
    </location>
</feature>
<feature type="region of interest" description="Disordered" evidence="1">
    <location>
        <begin position="482"/>
        <end position="503"/>
    </location>
</feature>
<organism evidence="2 3">
    <name type="scientific">Phakopsora pachyrhizi</name>
    <name type="common">Asian soybean rust disease fungus</name>
    <dbReference type="NCBI Taxonomy" id="170000"/>
    <lineage>
        <taxon>Eukaryota</taxon>
        <taxon>Fungi</taxon>
        <taxon>Dikarya</taxon>
        <taxon>Basidiomycota</taxon>
        <taxon>Pucciniomycotina</taxon>
        <taxon>Pucciniomycetes</taxon>
        <taxon>Pucciniales</taxon>
        <taxon>Phakopsoraceae</taxon>
        <taxon>Phakopsora</taxon>
    </lineage>
</organism>
<feature type="compositionally biased region" description="Basic and acidic residues" evidence="1">
    <location>
        <begin position="372"/>
        <end position="388"/>
    </location>
</feature>
<name>A0AAV0B5X8_PHAPC</name>
<dbReference type="Proteomes" id="UP001153365">
    <property type="component" value="Unassembled WGS sequence"/>
</dbReference>
<dbReference type="AlphaFoldDB" id="A0AAV0B5X8"/>
<evidence type="ECO:0000313" key="2">
    <source>
        <dbReference type="EMBL" id="CAH7681057.1"/>
    </source>
</evidence>
<evidence type="ECO:0000256" key="1">
    <source>
        <dbReference type="SAM" id="MobiDB-lite"/>
    </source>
</evidence>
<feature type="region of interest" description="Disordered" evidence="1">
    <location>
        <begin position="346"/>
        <end position="388"/>
    </location>
</feature>
<feature type="non-terminal residue" evidence="2">
    <location>
        <position position="536"/>
    </location>
</feature>
<evidence type="ECO:0000313" key="3">
    <source>
        <dbReference type="Proteomes" id="UP001153365"/>
    </source>
</evidence>
<keyword evidence="3" id="KW-1185">Reference proteome</keyword>
<dbReference type="EMBL" id="CALTRL010003386">
    <property type="protein sequence ID" value="CAH7681057.1"/>
    <property type="molecule type" value="Genomic_DNA"/>
</dbReference>
<accession>A0AAV0B5X8</accession>
<gene>
    <name evidence="2" type="ORF">PPACK8108_LOCUS13602</name>
</gene>
<proteinExistence type="predicted"/>
<sequence>MLNQNWPRDSSLSRTTNQVQNIEFDKDPLRMILSMDHRKILTLDPFRNAIGIDFGFGCLHSLNFYGIDSDRLSLEDALRIDDLYLFEKALRNDELLTDKERFKRWALRLEWENIESDSEKLKSWISMTQIDRARLGISDGSLWTLRTQRVRIDQSLGYYRALIGRFGIFSNLSDLLKIPKKFFIHYPLSGKLSESYPIWRDAGFGLGRSILHWLNPNPTSNLNQTNNQKSFKPEYNSNHPQQSIPARQISYLNQLPSPYHSYYQQCSPYSMRYDNQPTANYYHQSFQMNPIDYQIYLRQIEARKNLNGLVNMIRSQTNCKISNSTVNKSKTERLINRIYDENCVEERSDSSLSSSSNSLDDLLVGRRRRRKENLSKKSKDSRNDKTNKKMDLKKEIFEYFLKRDEVDRLRYRESGSSVEQQKGLKSNNLDKVKSSDRRIFKIDEEKVNKFFKNQISDNFKSKNINSITDRNYDKKINENYQNIHGSDRNKSNDNSYSNKTNDNLNLYESKNVNYDGQKSLGRESGGRLVDDNFTEF</sequence>